<dbReference type="RefSeq" id="WP_205143630.1">
    <property type="nucleotide sequence ID" value="NZ_JAFBDN010000008.1"/>
</dbReference>
<proteinExistence type="predicted"/>
<organism evidence="2 3">
    <name type="scientific">Periweissella beninensis</name>
    <dbReference type="NCBI Taxonomy" id="504936"/>
    <lineage>
        <taxon>Bacteria</taxon>
        <taxon>Bacillati</taxon>
        <taxon>Bacillota</taxon>
        <taxon>Bacilli</taxon>
        <taxon>Lactobacillales</taxon>
        <taxon>Lactobacillaceae</taxon>
        <taxon>Periweissella</taxon>
    </lineage>
</organism>
<sequence>MLTEIVAHRGYPKKAPENTLASFKKALAFSIDILEIDVHLTKDQQLVIIHDEAVDRTSNGHGFVKDKTLEELLKLDFGSWFSPKYNDEKIMCLSELLVLLKKINFSKKLLIEVKTDHFAYPGIEALLVKTIAQFDTHKYQIIYQSFNIATLLKIAKLDKSANLAALFFYPTWQILCLSKKNLITAIHPDNRWLINRIFWLKPSMIRPWKVNDPQKIRKILKCQLAGVITDEIELALDLRKEIQGG</sequence>
<keyword evidence="3" id="KW-1185">Reference proteome</keyword>
<dbReference type="InterPro" id="IPR017946">
    <property type="entry name" value="PLC-like_Pdiesterase_TIM-brl"/>
</dbReference>
<dbReference type="PANTHER" id="PTHR46211">
    <property type="entry name" value="GLYCEROPHOSPHORYL DIESTER PHOSPHODIESTERASE"/>
    <property type="match status" value="1"/>
</dbReference>
<comment type="caution">
    <text evidence="2">The sequence shown here is derived from an EMBL/GenBank/DDBJ whole genome shotgun (WGS) entry which is preliminary data.</text>
</comment>
<dbReference type="Proteomes" id="UP001057481">
    <property type="component" value="Unassembled WGS sequence"/>
</dbReference>
<gene>
    <name evidence="2" type="ORF">KAK10_06615</name>
</gene>
<evidence type="ECO:0000259" key="1">
    <source>
        <dbReference type="PROSITE" id="PS51704"/>
    </source>
</evidence>
<dbReference type="PROSITE" id="PS51704">
    <property type="entry name" value="GP_PDE"/>
    <property type="match status" value="1"/>
</dbReference>
<evidence type="ECO:0000313" key="2">
    <source>
        <dbReference type="EMBL" id="MCM2437578.1"/>
    </source>
</evidence>
<dbReference type="PANTHER" id="PTHR46211:SF1">
    <property type="entry name" value="GLYCEROPHOSPHODIESTER PHOSPHODIESTERASE, CYTOPLASMIC"/>
    <property type="match status" value="1"/>
</dbReference>
<feature type="domain" description="GP-PDE" evidence="1">
    <location>
        <begin position="3"/>
        <end position="239"/>
    </location>
</feature>
<dbReference type="Gene3D" id="3.20.20.190">
    <property type="entry name" value="Phosphatidylinositol (PI) phosphodiesterase"/>
    <property type="match status" value="1"/>
</dbReference>
<evidence type="ECO:0000313" key="3">
    <source>
        <dbReference type="Proteomes" id="UP001057481"/>
    </source>
</evidence>
<accession>A0ABT0VIC0</accession>
<dbReference type="EMBL" id="JAGMVS010000065">
    <property type="protein sequence ID" value="MCM2437578.1"/>
    <property type="molecule type" value="Genomic_DNA"/>
</dbReference>
<protein>
    <submittedName>
        <fullName evidence="2">Glycerophosphodiester phosphodiesterase</fullName>
    </submittedName>
</protein>
<name>A0ABT0VIC0_9LACO</name>
<dbReference type="InterPro" id="IPR030395">
    <property type="entry name" value="GP_PDE_dom"/>
</dbReference>
<dbReference type="SUPFAM" id="SSF51695">
    <property type="entry name" value="PLC-like phosphodiesterases"/>
    <property type="match status" value="1"/>
</dbReference>
<dbReference type="Pfam" id="PF03009">
    <property type="entry name" value="GDPD"/>
    <property type="match status" value="1"/>
</dbReference>
<reference evidence="2" key="1">
    <citation type="submission" date="2021-04" db="EMBL/GenBank/DDBJ databases">
        <title>Taxonomic assessment of Weissella genus.</title>
        <authorList>
            <person name="Fanelli F."/>
            <person name="Chieffi D."/>
            <person name="Dell'Aquila A."/>
            <person name="Gyu-Sung C."/>
            <person name="Franz C.M.A.P."/>
            <person name="Fusco V."/>
        </authorList>
    </citation>
    <scope>NUCLEOTIDE SEQUENCE</scope>
    <source>
        <strain evidence="2">LMG 25373</strain>
    </source>
</reference>